<feature type="compositionally biased region" description="Acidic residues" evidence="1">
    <location>
        <begin position="262"/>
        <end position="279"/>
    </location>
</feature>
<evidence type="ECO:0000313" key="3">
    <source>
        <dbReference type="Proteomes" id="UP000281245"/>
    </source>
</evidence>
<comment type="caution">
    <text evidence="2">The sequence shown here is derived from an EMBL/GenBank/DDBJ whole genome shotgun (WGS) entry which is preliminary data.</text>
</comment>
<proteinExistence type="predicted"/>
<sequence>MALSLHLPHSAHSVPLALHVKPSYTRHLINKMADDWQDTALNSKHIPHGRGKKSSRGKGKSKGEDDFNPNSALGSYELSGSALERLGGKLILEIHELTDTPGGIFGSMVLPDRFRAAVLLAGSRKQLSNVMDDVEAAGEEPDSSEDDPEDAPEDTGDEDDEDADSELELEKQDRLHNERVEAFQKNSFRNPKFFLAWQGEVTLAPGQVKVEKNRGYVVFSGNDCRSFEGTLSCSSIGWKDVAIKGRKTTSKARAPPFSWLDFLEDGQDGSEEDEGASPS</sequence>
<feature type="region of interest" description="Disordered" evidence="1">
    <location>
        <begin position="41"/>
        <end position="71"/>
    </location>
</feature>
<dbReference type="AlphaFoldDB" id="A0A3M6XBG6"/>
<dbReference type="OrthoDB" id="5220117at2759"/>
<gene>
    <name evidence="2" type="ORF">D0869_02040</name>
</gene>
<accession>A0A3M6XBG6</accession>
<reference evidence="2 3" key="1">
    <citation type="journal article" date="2018" name="BMC Genomics">
        <title>Genomic evidence for intraspecific hybridization in a clonal and extremely halotolerant yeast.</title>
        <authorList>
            <person name="Gostincar C."/>
            <person name="Stajich J.E."/>
            <person name="Zupancic J."/>
            <person name="Zalar P."/>
            <person name="Gunde-Cimerman N."/>
        </authorList>
    </citation>
    <scope>NUCLEOTIDE SEQUENCE [LARGE SCALE GENOMIC DNA]</scope>
    <source>
        <strain evidence="2 3">EXF-6656</strain>
    </source>
</reference>
<feature type="region of interest" description="Disordered" evidence="1">
    <location>
        <begin position="134"/>
        <end position="175"/>
    </location>
</feature>
<feature type="region of interest" description="Disordered" evidence="1">
    <location>
        <begin position="260"/>
        <end position="279"/>
    </location>
</feature>
<feature type="compositionally biased region" description="Acidic residues" evidence="1">
    <location>
        <begin position="134"/>
        <end position="167"/>
    </location>
</feature>
<dbReference type="Proteomes" id="UP000281245">
    <property type="component" value="Unassembled WGS sequence"/>
</dbReference>
<name>A0A3M6XBG6_HORWE</name>
<evidence type="ECO:0000313" key="2">
    <source>
        <dbReference type="EMBL" id="RMX87876.1"/>
    </source>
</evidence>
<evidence type="ECO:0000256" key="1">
    <source>
        <dbReference type="SAM" id="MobiDB-lite"/>
    </source>
</evidence>
<feature type="compositionally biased region" description="Basic residues" evidence="1">
    <location>
        <begin position="45"/>
        <end position="60"/>
    </location>
</feature>
<protein>
    <submittedName>
        <fullName evidence="2">Uncharacterized protein</fullName>
    </submittedName>
</protein>
<organism evidence="2 3">
    <name type="scientific">Hortaea werneckii</name>
    <name type="common">Black yeast</name>
    <name type="synonym">Cladosporium werneckii</name>
    <dbReference type="NCBI Taxonomy" id="91943"/>
    <lineage>
        <taxon>Eukaryota</taxon>
        <taxon>Fungi</taxon>
        <taxon>Dikarya</taxon>
        <taxon>Ascomycota</taxon>
        <taxon>Pezizomycotina</taxon>
        <taxon>Dothideomycetes</taxon>
        <taxon>Dothideomycetidae</taxon>
        <taxon>Mycosphaerellales</taxon>
        <taxon>Teratosphaeriaceae</taxon>
        <taxon>Hortaea</taxon>
    </lineage>
</organism>
<dbReference type="EMBL" id="QWIJ01000095">
    <property type="protein sequence ID" value="RMX87876.1"/>
    <property type="molecule type" value="Genomic_DNA"/>
</dbReference>